<feature type="compositionally biased region" description="Polar residues" evidence="2">
    <location>
        <begin position="140"/>
        <end position="150"/>
    </location>
</feature>
<evidence type="ECO:0000256" key="1">
    <source>
        <dbReference type="SAM" id="Coils"/>
    </source>
</evidence>
<gene>
    <name evidence="3" type="ORF">F5X68DRAFT_279092</name>
</gene>
<dbReference type="Proteomes" id="UP000770015">
    <property type="component" value="Unassembled WGS sequence"/>
</dbReference>
<organism evidence="3 4">
    <name type="scientific">Plectosphaerella plurivora</name>
    <dbReference type="NCBI Taxonomy" id="936078"/>
    <lineage>
        <taxon>Eukaryota</taxon>
        <taxon>Fungi</taxon>
        <taxon>Dikarya</taxon>
        <taxon>Ascomycota</taxon>
        <taxon>Pezizomycotina</taxon>
        <taxon>Sordariomycetes</taxon>
        <taxon>Hypocreomycetidae</taxon>
        <taxon>Glomerellales</taxon>
        <taxon>Plectosphaerellaceae</taxon>
        <taxon>Plectosphaerella</taxon>
    </lineage>
</organism>
<comment type="caution">
    <text evidence="3">The sequence shown here is derived from an EMBL/GenBank/DDBJ whole genome shotgun (WGS) entry which is preliminary data.</text>
</comment>
<sequence>MNNNRPVYLLYQEDQYFRLGRPHGEGASWSWLMVLRDGAAIILAFLVYHWVTKGHLRICEGISEEVRARRLEAEVALRQSIEGNVLETAAGDSGEIQNDGNSGTATDSMRDTELKATTSIGKNKTKVSNSDSSSAADINTKNNNKSQRVNHYVNKATQVEMATTENTGDSKRASNYCDKATQVETVTQAEMATQVEMADTKNNDDSKRVIHSSTKATQVEMAEPMSENNAQHTSYDFDIGDYDKAELAQTARKVLAEIAVIRSMEESYHAGHDSNETTFVETANTKNTGDSQHASHDSNKTTPVEMADTESNDDDQHAGPSSDIPPLYDFTKIDELLAKMTDHEKWFQAHTLARERLERAEAENARLKAKDAAIEEVKAEIAAAKAAKAAAKKASKKK</sequence>
<accession>A0A9P8V0N3</accession>
<proteinExistence type="predicted"/>
<feature type="coiled-coil region" evidence="1">
    <location>
        <begin position="350"/>
        <end position="394"/>
    </location>
</feature>
<reference evidence="3" key="1">
    <citation type="journal article" date="2021" name="Nat. Commun.">
        <title>Genetic determinants of endophytism in the Arabidopsis root mycobiome.</title>
        <authorList>
            <person name="Mesny F."/>
            <person name="Miyauchi S."/>
            <person name="Thiergart T."/>
            <person name="Pickel B."/>
            <person name="Atanasova L."/>
            <person name="Karlsson M."/>
            <person name="Huettel B."/>
            <person name="Barry K.W."/>
            <person name="Haridas S."/>
            <person name="Chen C."/>
            <person name="Bauer D."/>
            <person name="Andreopoulos W."/>
            <person name="Pangilinan J."/>
            <person name="LaButti K."/>
            <person name="Riley R."/>
            <person name="Lipzen A."/>
            <person name="Clum A."/>
            <person name="Drula E."/>
            <person name="Henrissat B."/>
            <person name="Kohler A."/>
            <person name="Grigoriev I.V."/>
            <person name="Martin F.M."/>
            <person name="Hacquard S."/>
        </authorList>
    </citation>
    <scope>NUCLEOTIDE SEQUENCE</scope>
    <source>
        <strain evidence="3">MPI-SDFR-AT-0117</strain>
    </source>
</reference>
<evidence type="ECO:0000313" key="4">
    <source>
        <dbReference type="Proteomes" id="UP000770015"/>
    </source>
</evidence>
<dbReference type="AlphaFoldDB" id="A0A9P8V0N3"/>
<evidence type="ECO:0000313" key="3">
    <source>
        <dbReference type="EMBL" id="KAH6669163.1"/>
    </source>
</evidence>
<feature type="region of interest" description="Disordered" evidence="2">
    <location>
        <begin position="285"/>
        <end position="326"/>
    </location>
</feature>
<evidence type="ECO:0000256" key="2">
    <source>
        <dbReference type="SAM" id="MobiDB-lite"/>
    </source>
</evidence>
<keyword evidence="1" id="KW-0175">Coiled coil</keyword>
<feature type="compositionally biased region" description="Polar residues" evidence="2">
    <location>
        <begin position="95"/>
        <end position="107"/>
    </location>
</feature>
<keyword evidence="4" id="KW-1185">Reference proteome</keyword>
<feature type="compositionally biased region" description="Low complexity" evidence="2">
    <location>
        <begin position="128"/>
        <end position="139"/>
    </location>
</feature>
<protein>
    <submittedName>
        <fullName evidence="3">Uncharacterized protein</fullName>
    </submittedName>
</protein>
<feature type="region of interest" description="Disordered" evidence="2">
    <location>
        <begin position="89"/>
        <end position="150"/>
    </location>
</feature>
<name>A0A9P8V0N3_9PEZI</name>
<dbReference type="EMBL" id="JAGSXJ010000032">
    <property type="protein sequence ID" value="KAH6669163.1"/>
    <property type="molecule type" value="Genomic_DNA"/>
</dbReference>